<dbReference type="EMBL" id="JBBWWR010000018">
    <property type="protein sequence ID" value="KAK8943758.1"/>
    <property type="molecule type" value="Genomic_DNA"/>
</dbReference>
<accession>A0ABR2LKZ9</accession>
<sequence length="118" mass="11952">MGKCWPIEEEDEGSSAEELICSPLPTKASFVSAVAGGSGGWKRSVRNGGGEVAAPNGAFWGGSQGGAGENGTNAAGGSFVYPPSGGVCPKRSTETPKQIEPNARRKTRLASVPSSVTQ</sequence>
<reference evidence="2 3" key="1">
    <citation type="journal article" date="2022" name="Nat. Plants">
        <title>Genomes of leafy and leafless Platanthera orchids illuminate the evolution of mycoheterotrophy.</title>
        <authorList>
            <person name="Li M.H."/>
            <person name="Liu K.W."/>
            <person name="Li Z."/>
            <person name="Lu H.C."/>
            <person name="Ye Q.L."/>
            <person name="Zhang D."/>
            <person name="Wang J.Y."/>
            <person name="Li Y.F."/>
            <person name="Zhong Z.M."/>
            <person name="Liu X."/>
            <person name="Yu X."/>
            <person name="Liu D.K."/>
            <person name="Tu X.D."/>
            <person name="Liu B."/>
            <person name="Hao Y."/>
            <person name="Liao X.Y."/>
            <person name="Jiang Y.T."/>
            <person name="Sun W.H."/>
            <person name="Chen J."/>
            <person name="Chen Y.Q."/>
            <person name="Ai Y."/>
            <person name="Zhai J.W."/>
            <person name="Wu S.S."/>
            <person name="Zhou Z."/>
            <person name="Hsiao Y.Y."/>
            <person name="Wu W.L."/>
            <person name="Chen Y.Y."/>
            <person name="Lin Y.F."/>
            <person name="Hsu J.L."/>
            <person name="Li C.Y."/>
            <person name="Wang Z.W."/>
            <person name="Zhao X."/>
            <person name="Zhong W.Y."/>
            <person name="Ma X.K."/>
            <person name="Ma L."/>
            <person name="Huang J."/>
            <person name="Chen G.Z."/>
            <person name="Huang M.Z."/>
            <person name="Huang L."/>
            <person name="Peng D.H."/>
            <person name="Luo Y.B."/>
            <person name="Zou S.Q."/>
            <person name="Chen S.P."/>
            <person name="Lan S."/>
            <person name="Tsai W.C."/>
            <person name="Van de Peer Y."/>
            <person name="Liu Z.J."/>
        </authorList>
    </citation>
    <scope>NUCLEOTIDE SEQUENCE [LARGE SCALE GENOMIC DNA]</scope>
    <source>
        <strain evidence="2">Lor288</strain>
    </source>
</reference>
<evidence type="ECO:0000313" key="2">
    <source>
        <dbReference type="EMBL" id="KAK8943758.1"/>
    </source>
</evidence>
<gene>
    <name evidence="2" type="ORF">KSP40_PGU013475</name>
</gene>
<evidence type="ECO:0000313" key="3">
    <source>
        <dbReference type="Proteomes" id="UP001412067"/>
    </source>
</evidence>
<feature type="region of interest" description="Disordered" evidence="1">
    <location>
        <begin position="63"/>
        <end position="118"/>
    </location>
</feature>
<keyword evidence="3" id="KW-1185">Reference proteome</keyword>
<name>A0ABR2LKZ9_9ASPA</name>
<dbReference type="Proteomes" id="UP001412067">
    <property type="component" value="Unassembled WGS sequence"/>
</dbReference>
<protein>
    <submittedName>
        <fullName evidence="2">Uncharacterized protein</fullName>
    </submittedName>
</protein>
<proteinExistence type="predicted"/>
<organism evidence="2 3">
    <name type="scientific">Platanthera guangdongensis</name>
    <dbReference type="NCBI Taxonomy" id="2320717"/>
    <lineage>
        <taxon>Eukaryota</taxon>
        <taxon>Viridiplantae</taxon>
        <taxon>Streptophyta</taxon>
        <taxon>Embryophyta</taxon>
        <taxon>Tracheophyta</taxon>
        <taxon>Spermatophyta</taxon>
        <taxon>Magnoliopsida</taxon>
        <taxon>Liliopsida</taxon>
        <taxon>Asparagales</taxon>
        <taxon>Orchidaceae</taxon>
        <taxon>Orchidoideae</taxon>
        <taxon>Orchideae</taxon>
        <taxon>Orchidinae</taxon>
        <taxon>Platanthera</taxon>
    </lineage>
</organism>
<comment type="caution">
    <text evidence="2">The sequence shown here is derived from an EMBL/GenBank/DDBJ whole genome shotgun (WGS) entry which is preliminary data.</text>
</comment>
<evidence type="ECO:0000256" key="1">
    <source>
        <dbReference type="SAM" id="MobiDB-lite"/>
    </source>
</evidence>